<gene>
    <name evidence="2" type="ORF">WCD58_12590</name>
</gene>
<organism evidence="2 3">
    <name type="scientific">Actinomycetospora flava</name>
    <dbReference type="NCBI Taxonomy" id="3129232"/>
    <lineage>
        <taxon>Bacteria</taxon>
        <taxon>Bacillati</taxon>
        <taxon>Actinomycetota</taxon>
        <taxon>Actinomycetes</taxon>
        <taxon>Pseudonocardiales</taxon>
        <taxon>Pseudonocardiaceae</taxon>
        <taxon>Actinomycetospora</taxon>
    </lineage>
</organism>
<reference evidence="2 3" key="1">
    <citation type="submission" date="2024-03" db="EMBL/GenBank/DDBJ databases">
        <title>Actinomycetospora sp. OC33-EN07, a novel actinomycete isolated from wild orchid (Aerides multiflora).</title>
        <authorList>
            <person name="Suriyachadkun C."/>
        </authorList>
    </citation>
    <scope>NUCLEOTIDE SEQUENCE [LARGE SCALE GENOMIC DNA]</scope>
    <source>
        <strain evidence="2 3">OC33-EN07</strain>
    </source>
</reference>
<sequence>MDEHGASIPPGEDGDDQAVHEEVGELADGRTIRYFTWEGEE</sequence>
<comment type="caution">
    <text evidence="2">The sequence shown here is derived from an EMBL/GenBank/DDBJ whole genome shotgun (WGS) entry which is preliminary data.</text>
</comment>
<dbReference type="EMBL" id="JBBEGM010000004">
    <property type="protein sequence ID" value="MEJ2862001.1"/>
    <property type="molecule type" value="Genomic_DNA"/>
</dbReference>
<evidence type="ECO:0000256" key="1">
    <source>
        <dbReference type="SAM" id="MobiDB-lite"/>
    </source>
</evidence>
<feature type="region of interest" description="Disordered" evidence="1">
    <location>
        <begin position="1"/>
        <end position="25"/>
    </location>
</feature>
<evidence type="ECO:0000313" key="3">
    <source>
        <dbReference type="Proteomes" id="UP001369736"/>
    </source>
</evidence>
<accession>A0ABU8M4G5</accession>
<keyword evidence="3" id="KW-1185">Reference proteome</keyword>
<proteinExistence type="predicted"/>
<name>A0ABU8M4G5_9PSEU</name>
<evidence type="ECO:0000313" key="2">
    <source>
        <dbReference type="EMBL" id="MEJ2862001.1"/>
    </source>
</evidence>
<protein>
    <submittedName>
        <fullName evidence="2">Uncharacterized protein</fullName>
    </submittedName>
</protein>
<dbReference type="Proteomes" id="UP001369736">
    <property type="component" value="Unassembled WGS sequence"/>
</dbReference>
<dbReference type="RefSeq" id="WP_337703264.1">
    <property type="nucleotide sequence ID" value="NZ_JBBEGM010000004.1"/>
</dbReference>